<dbReference type="RefSeq" id="XP_008079088.1">
    <property type="nucleotide sequence ID" value="XM_008080897.1"/>
</dbReference>
<dbReference type="Proteomes" id="UP000016922">
    <property type="component" value="Unassembled WGS sequence"/>
</dbReference>
<dbReference type="GO" id="GO:0016301">
    <property type="term" value="F:kinase activity"/>
    <property type="evidence" value="ECO:0007669"/>
    <property type="project" value="UniProtKB-KW"/>
</dbReference>
<dbReference type="Pfam" id="PF00120">
    <property type="entry name" value="Gln-synt_C"/>
    <property type="match status" value="1"/>
</dbReference>
<dbReference type="eggNOG" id="KOG0683">
    <property type="taxonomic scope" value="Eukaryota"/>
</dbReference>
<keyword evidence="5" id="KW-1185">Reference proteome</keyword>
<dbReference type="STRING" id="1116229.S3DPB0"/>
<keyword evidence="4" id="KW-0418">Kinase</keyword>
<dbReference type="InterPro" id="IPR006680">
    <property type="entry name" value="Amidohydro-rel"/>
</dbReference>
<comment type="similarity">
    <text evidence="1 2">Belongs to the glutamine synthetase family.</text>
</comment>
<dbReference type="SMART" id="SM01230">
    <property type="entry name" value="Gln-synt_C"/>
    <property type="match status" value="1"/>
</dbReference>
<dbReference type="SUPFAM" id="SSF55931">
    <property type="entry name" value="Glutamine synthetase/guanido kinase"/>
    <property type="match status" value="1"/>
</dbReference>
<dbReference type="InterPro" id="IPR014746">
    <property type="entry name" value="Gln_synth/guanido_kin_cat_dom"/>
</dbReference>
<dbReference type="Pfam" id="PF04909">
    <property type="entry name" value="Amidohydro_2"/>
    <property type="match status" value="1"/>
</dbReference>
<dbReference type="InterPro" id="IPR008146">
    <property type="entry name" value="Gln_synth_cat_dom"/>
</dbReference>
<accession>S3DPB0</accession>
<dbReference type="KEGG" id="glz:GLAREA_06949"/>
<dbReference type="OrthoDB" id="3364440at2759"/>
<protein>
    <submittedName>
        <fullName evidence="4">Glutamine synthetase/guanido kinase</fullName>
    </submittedName>
</protein>
<dbReference type="EMBL" id="KE145357">
    <property type="protein sequence ID" value="EPE33936.1"/>
    <property type="molecule type" value="Genomic_DNA"/>
</dbReference>
<dbReference type="HOGENOM" id="CLU_017290_6_3_1"/>
<evidence type="ECO:0000256" key="1">
    <source>
        <dbReference type="PROSITE-ProRule" id="PRU01331"/>
    </source>
</evidence>
<dbReference type="GO" id="GO:0016787">
    <property type="term" value="F:hydrolase activity"/>
    <property type="evidence" value="ECO:0007669"/>
    <property type="project" value="InterPro"/>
</dbReference>
<name>S3DPB0_GLAL2</name>
<dbReference type="PROSITE" id="PS51987">
    <property type="entry name" value="GS_CATALYTIC"/>
    <property type="match status" value="1"/>
</dbReference>
<evidence type="ECO:0000259" key="3">
    <source>
        <dbReference type="PROSITE" id="PS51987"/>
    </source>
</evidence>
<sequence length="856" mass="95359">MDELIQAIHTTPIIDNHAHPLLKPSAISKYPLLTITTEAHGPAIEATKSSLSHIRAVNQLSKVLKCEVTWDAVEKAVQAEREKNGLDWEKRCFEGIETLLVDDGLDGGDEVFDYGWHDHLVESPCKRIVRIEKVAENIIQDILESGKITGPEVRFISKFVGSITDALADPEVVGFKSVICYRAGLDIQDINLLEVKTELRKIFEALYTSDAKTFRRIDEPAINYALVTMTARLIQESAAPRKPFQFHTGLGDNDITLTKSSPSHMQPFIRRHPEVPIVLLHASYPWTQEAGYLATVYENVYADIGEVFPFLSQEGQERVIREILELCPSEKICWSTDGHWFPETYFLAVTQVREALEVVLPEHVQKKAMSIPQAIQAVQNIFFHTSNKLYNLDLQLKLLPSPRLLDTSTQDLQHFKTFLAEHPEVKHIRLQYEDYTATSRLRVIPVKKALQVLTDNKALEVGITKASLGLLQNDTLAPGVTATGEYKLRAVLSTLRLGPGQGFASAQAEFYELDGTPAVLCPRSILRRTIKKAAAENLTFLLGFEIEIVFLSRHPTDYQPETLTHAAAHVWSSARALDVPRMIHMLSEINEILSEAGIDLEQWHPEGATGQYEFVLPPLTPLEAVDTLLHAREIIVAVAASHGLRATLHPKPFASKCGTAAHIHLSITSSIGEDKTVYEAFYQGILQNLNQITAFTYSHAVSYDRVKDGFWAGGRWICWGTQNRETPLRKIGGSHWEIKCVDGLANMYLAVAAILAAGTEGVIGGKGLQFGDCDVDPAELDEEGRKGFGITEMIHGSLEGALRGLGEGGSSVREGVRKWLGDEVVDRYVAVKTAELEMMGSMRGVLEKWRWIVERY</sequence>
<dbReference type="SUPFAM" id="SSF51556">
    <property type="entry name" value="Metallo-dependent hydrolases"/>
    <property type="match status" value="1"/>
</dbReference>
<dbReference type="Gene3D" id="3.20.20.140">
    <property type="entry name" value="Metal-dependent hydrolases"/>
    <property type="match status" value="1"/>
</dbReference>
<feature type="domain" description="GS catalytic" evidence="3">
    <location>
        <begin position="522"/>
        <end position="856"/>
    </location>
</feature>
<evidence type="ECO:0000313" key="4">
    <source>
        <dbReference type="EMBL" id="EPE33936.1"/>
    </source>
</evidence>
<reference evidence="4 5" key="1">
    <citation type="journal article" date="2013" name="BMC Genomics">
        <title>Genomics-driven discovery of the pneumocandin biosynthetic gene cluster in the fungus Glarea lozoyensis.</title>
        <authorList>
            <person name="Chen L."/>
            <person name="Yue Q."/>
            <person name="Zhang X."/>
            <person name="Xiang M."/>
            <person name="Wang C."/>
            <person name="Li S."/>
            <person name="Che Y."/>
            <person name="Ortiz-Lopez F.J."/>
            <person name="Bills G.F."/>
            <person name="Liu X."/>
            <person name="An Z."/>
        </authorList>
    </citation>
    <scope>NUCLEOTIDE SEQUENCE [LARGE SCALE GENOMIC DNA]</scope>
    <source>
        <strain evidence="5">ATCC 20868 / MF5171</strain>
    </source>
</reference>
<evidence type="ECO:0000256" key="2">
    <source>
        <dbReference type="RuleBase" id="RU000384"/>
    </source>
</evidence>
<dbReference type="PANTHER" id="PTHR43383">
    <property type="entry name" value="NODULIN 6"/>
    <property type="match status" value="1"/>
</dbReference>
<dbReference type="Gene3D" id="3.30.590.10">
    <property type="entry name" value="Glutamine synthetase/guanido kinase, catalytic domain"/>
    <property type="match status" value="1"/>
</dbReference>
<gene>
    <name evidence="4" type="ORF">GLAREA_06949</name>
</gene>
<proteinExistence type="inferred from homology"/>
<dbReference type="AlphaFoldDB" id="S3DPB0"/>
<dbReference type="GeneID" id="19466002"/>
<organism evidence="4 5">
    <name type="scientific">Glarea lozoyensis (strain ATCC 20868 / MF5171)</name>
    <dbReference type="NCBI Taxonomy" id="1116229"/>
    <lineage>
        <taxon>Eukaryota</taxon>
        <taxon>Fungi</taxon>
        <taxon>Dikarya</taxon>
        <taxon>Ascomycota</taxon>
        <taxon>Pezizomycotina</taxon>
        <taxon>Leotiomycetes</taxon>
        <taxon>Helotiales</taxon>
        <taxon>Helotiaceae</taxon>
        <taxon>Glarea</taxon>
    </lineage>
</organism>
<evidence type="ECO:0000313" key="5">
    <source>
        <dbReference type="Proteomes" id="UP000016922"/>
    </source>
</evidence>
<dbReference type="GO" id="GO:0004356">
    <property type="term" value="F:glutamine synthetase activity"/>
    <property type="evidence" value="ECO:0007669"/>
    <property type="project" value="InterPro"/>
</dbReference>
<dbReference type="InterPro" id="IPR032466">
    <property type="entry name" value="Metal_Hydrolase"/>
</dbReference>
<dbReference type="OMA" id="LEGCPRT"/>
<keyword evidence="4" id="KW-0808">Transferase</keyword>
<dbReference type="PANTHER" id="PTHR43383:SF2">
    <property type="entry name" value="AMIDOHYDROLASE 2 FAMILY PROTEIN"/>
    <property type="match status" value="1"/>
</dbReference>